<dbReference type="CDD" id="cd06453">
    <property type="entry name" value="SufS_like"/>
    <property type="match status" value="1"/>
</dbReference>
<dbReference type="GO" id="GO:0030170">
    <property type="term" value="F:pyridoxal phosphate binding"/>
    <property type="evidence" value="ECO:0007669"/>
    <property type="project" value="UniProtKB-UniRule"/>
</dbReference>
<comment type="catalytic activity">
    <reaction evidence="6 8">
        <text>(sulfur carrier)-H + L-cysteine = (sulfur carrier)-SH + L-alanine</text>
        <dbReference type="Rhea" id="RHEA:43892"/>
        <dbReference type="Rhea" id="RHEA-COMP:14737"/>
        <dbReference type="Rhea" id="RHEA-COMP:14739"/>
        <dbReference type="ChEBI" id="CHEBI:29917"/>
        <dbReference type="ChEBI" id="CHEBI:35235"/>
        <dbReference type="ChEBI" id="CHEBI:57972"/>
        <dbReference type="ChEBI" id="CHEBI:64428"/>
        <dbReference type="EC" id="2.8.1.7"/>
    </reaction>
</comment>
<protein>
    <recommendedName>
        <fullName evidence="3 8">Cysteine desulfurase</fullName>
        <ecNumber evidence="3 8">2.8.1.7</ecNumber>
    </recommendedName>
</protein>
<dbReference type="Gene3D" id="3.90.1150.10">
    <property type="entry name" value="Aspartate Aminotransferase, domain 1"/>
    <property type="match status" value="1"/>
</dbReference>
<dbReference type="Pfam" id="PF00266">
    <property type="entry name" value="Aminotran_5"/>
    <property type="match status" value="1"/>
</dbReference>
<evidence type="ECO:0000256" key="4">
    <source>
        <dbReference type="ARBA" id="ARBA00022679"/>
    </source>
</evidence>
<dbReference type="EC" id="2.8.1.7" evidence="3 8"/>
<organism evidence="10 11">
    <name type="scientific">Prochlorococcus marinus (strain SARG / CCMP1375 / SS120)</name>
    <dbReference type="NCBI Taxonomy" id="167539"/>
    <lineage>
        <taxon>Bacteria</taxon>
        <taxon>Bacillati</taxon>
        <taxon>Cyanobacteriota</taxon>
        <taxon>Cyanophyceae</taxon>
        <taxon>Synechococcales</taxon>
        <taxon>Prochlorococcaceae</taxon>
        <taxon>Prochlorococcus</taxon>
    </lineage>
</organism>
<evidence type="ECO:0000313" key="10">
    <source>
        <dbReference type="EMBL" id="AAP99129.1"/>
    </source>
</evidence>
<dbReference type="AlphaFoldDB" id="Q7VED0"/>
<evidence type="ECO:0000256" key="5">
    <source>
        <dbReference type="ARBA" id="ARBA00022898"/>
    </source>
</evidence>
<sequence>MKSKKNLAEITRKDFELFSLGSQENNDLIYLDHAATSQKPKFVIERMVHYYKYENANVHRGAHQLSAKATQAFEDAREITSQFVQAKSNREIVFTRNATEAINLVAYSWGDSQLKEGDEILITLMEHHSNLVPWQLLAKRKGCKLRYIGITKTGELDLNDLKNKVNEKTKLVCLLHVSNTLGTCNPIKKISEIAHSAGALILIDACQSLAHKKINVEALDIDFLAGSSHKLCGPTGCGFLWAKEEILEIMPPFLAGGEMIQDVSLQKSNWSDLPHKFEAGTPAIGEAIGMGAAISYLQSIGLENIGLYEKELTQYLFKNLETIEGIRILGPTPEQQPNRAPLATFYIENIHSNDIAELLDSKNICIRSGHHCCQPIHEYYGISSTARASLSFTSTKKEIDFFTQELMSSINFIKEHS</sequence>
<keyword evidence="4 8" id="KW-0808">Transferase</keyword>
<dbReference type="eggNOG" id="COG0520">
    <property type="taxonomic scope" value="Bacteria"/>
</dbReference>
<feature type="domain" description="Aminotransferase class V" evidence="9">
    <location>
        <begin position="29"/>
        <end position="401"/>
    </location>
</feature>
<dbReference type="InterPro" id="IPR015421">
    <property type="entry name" value="PyrdxlP-dep_Trfase_major"/>
</dbReference>
<keyword evidence="10" id="KW-0456">Lyase</keyword>
<evidence type="ECO:0000256" key="2">
    <source>
        <dbReference type="ARBA" id="ARBA00010447"/>
    </source>
</evidence>
<dbReference type="SUPFAM" id="SSF53383">
    <property type="entry name" value="PLP-dependent transferases"/>
    <property type="match status" value="1"/>
</dbReference>
<comment type="function">
    <text evidence="8">Catalyzes the removal of elemental sulfur and selenium atoms from L-cysteine, L-cystine, L-selenocysteine, and L-selenocystine to produce L-alanine.</text>
</comment>
<evidence type="ECO:0000256" key="7">
    <source>
        <dbReference type="RuleBase" id="RU004504"/>
    </source>
</evidence>
<comment type="cofactor">
    <cofactor evidence="1 7">
        <name>pyridoxal 5'-phosphate</name>
        <dbReference type="ChEBI" id="CHEBI:597326"/>
    </cofactor>
</comment>
<dbReference type="InterPro" id="IPR015424">
    <property type="entry name" value="PyrdxlP-dep_Trfase"/>
</dbReference>
<dbReference type="Proteomes" id="UP000001420">
    <property type="component" value="Chromosome"/>
</dbReference>
<dbReference type="EnsemblBacteria" id="AAP99129">
    <property type="protein sequence ID" value="AAP99129"/>
    <property type="gene ID" value="Pro_0083"/>
</dbReference>
<dbReference type="EMBL" id="AE017126">
    <property type="protein sequence ID" value="AAP99129.1"/>
    <property type="molecule type" value="Genomic_DNA"/>
</dbReference>
<name>Q7VED0_PROMA</name>
<proteinExistence type="inferred from homology"/>
<dbReference type="GO" id="GO:0031071">
    <property type="term" value="F:cysteine desulfurase activity"/>
    <property type="evidence" value="ECO:0007669"/>
    <property type="project" value="UniProtKB-UniRule"/>
</dbReference>
<dbReference type="PATRIC" id="fig|167539.5.peg.87"/>
<dbReference type="PANTHER" id="PTHR43586">
    <property type="entry name" value="CYSTEINE DESULFURASE"/>
    <property type="match status" value="1"/>
</dbReference>
<dbReference type="GO" id="GO:0006534">
    <property type="term" value="P:cysteine metabolic process"/>
    <property type="evidence" value="ECO:0007669"/>
    <property type="project" value="UniProtKB-UniRule"/>
</dbReference>
<evidence type="ECO:0000256" key="1">
    <source>
        <dbReference type="ARBA" id="ARBA00001933"/>
    </source>
</evidence>
<dbReference type="InterPro" id="IPR016454">
    <property type="entry name" value="Cysteine_dSase"/>
</dbReference>
<evidence type="ECO:0000313" key="11">
    <source>
        <dbReference type="Proteomes" id="UP000001420"/>
    </source>
</evidence>
<evidence type="ECO:0000256" key="3">
    <source>
        <dbReference type="ARBA" id="ARBA00012239"/>
    </source>
</evidence>
<dbReference type="InterPro" id="IPR015422">
    <property type="entry name" value="PyrdxlP-dep_Trfase_small"/>
</dbReference>
<dbReference type="STRING" id="167539.Pro_0083"/>
<dbReference type="NCBIfam" id="TIGR01979">
    <property type="entry name" value="sufS"/>
    <property type="match status" value="1"/>
</dbReference>
<keyword evidence="5 8" id="KW-0663">Pyridoxal phosphate</keyword>
<evidence type="ECO:0000256" key="6">
    <source>
        <dbReference type="ARBA" id="ARBA00050776"/>
    </source>
</evidence>
<accession>Q7VED0</accession>
<dbReference type="InterPro" id="IPR000192">
    <property type="entry name" value="Aminotrans_V_dom"/>
</dbReference>
<dbReference type="InterPro" id="IPR010970">
    <property type="entry name" value="Cys_dSase_SufS"/>
</dbReference>
<dbReference type="HOGENOM" id="CLU_003433_2_5_3"/>
<evidence type="ECO:0000256" key="8">
    <source>
        <dbReference type="RuleBase" id="RU004506"/>
    </source>
</evidence>
<dbReference type="GO" id="GO:0016829">
    <property type="term" value="F:lyase activity"/>
    <property type="evidence" value="ECO:0007669"/>
    <property type="project" value="UniProtKB-KW"/>
</dbReference>
<gene>
    <name evidence="10" type="primary">csdB</name>
    <name evidence="10" type="ordered locus">Pro_0083</name>
</gene>
<dbReference type="PROSITE" id="PS00595">
    <property type="entry name" value="AA_TRANSFER_CLASS_5"/>
    <property type="match status" value="1"/>
</dbReference>
<dbReference type="InterPro" id="IPR020578">
    <property type="entry name" value="Aminotrans_V_PyrdxlP_BS"/>
</dbReference>
<reference evidence="10 11" key="1">
    <citation type="journal article" date="2003" name="Proc. Natl. Acad. Sci. U.S.A.">
        <title>Genome sequence of the cyanobacterium Prochlorococcus marinus SS120, a nearly minimal oxyphototrophic genome.</title>
        <authorList>
            <person name="Dufresne A."/>
            <person name="Salanoubat M."/>
            <person name="Partensky F."/>
            <person name="Artiguenave F."/>
            <person name="Axmann I.M."/>
            <person name="Barbe V."/>
            <person name="Duprat S."/>
            <person name="Galperin M.Y."/>
            <person name="Koonin E.V."/>
            <person name="Le Gall F."/>
            <person name="Makarova K.S."/>
            <person name="Ostrowski M."/>
            <person name="Oztas S."/>
            <person name="Robert C."/>
            <person name="Rogozin I.B."/>
            <person name="Scanlan D.J."/>
            <person name="Tandeau de Marsac N."/>
            <person name="Weissenbach J."/>
            <person name="Wincker P."/>
            <person name="Wolf Y.I."/>
            <person name="Hess W.R."/>
        </authorList>
    </citation>
    <scope>NUCLEOTIDE SEQUENCE [LARGE SCALE GENOMIC DNA]</scope>
    <source>
        <strain evidence="11">SARG / CCMP1375 / SS120</strain>
    </source>
</reference>
<dbReference type="PIRSF" id="PIRSF005572">
    <property type="entry name" value="NifS"/>
    <property type="match status" value="1"/>
</dbReference>
<keyword evidence="11" id="KW-1185">Reference proteome</keyword>
<dbReference type="PANTHER" id="PTHR43586:SF8">
    <property type="entry name" value="CYSTEINE DESULFURASE 1, CHLOROPLASTIC"/>
    <property type="match status" value="1"/>
</dbReference>
<evidence type="ECO:0000259" key="9">
    <source>
        <dbReference type="Pfam" id="PF00266"/>
    </source>
</evidence>
<comment type="similarity">
    <text evidence="2 8">Belongs to the class-V pyridoxal-phosphate-dependent aminotransferase family. Csd subfamily.</text>
</comment>
<dbReference type="OrthoDB" id="9804366at2"/>
<dbReference type="Gene3D" id="3.40.640.10">
    <property type="entry name" value="Type I PLP-dependent aspartate aminotransferase-like (Major domain)"/>
    <property type="match status" value="1"/>
</dbReference>
<dbReference type="KEGG" id="pma:Pro_0083"/>